<dbReference type="NCBIfam" id="TIGR00231">
    <property type="entry name" value="small_GTP"/>
    <property type="match status" value="1"/>
</dbReference>
<dbReference type="SMART" id="SM00174">
    <property type="entry name" value="RHO"/>
    <property type="match status" value="1"/>
</dbReference>
<dbReference type="PROSITE" id="PS51419">
    <property type="entry name" value="RAB"/>
    <property type="match status" value="1"/>
</dbReference>
<dbReference type="PRINTS" id="PR00449">
    <property type="entry name" value="RASTRNSFRMNG"/>
</dbReference>
<protein>
    <submittedName>
        <fullName evidence="4">Uncharacterized protein</fullName>
    </submittedName>
</protein>
<evidence type="ECO:0000313" key="5">
    <source>
        <dbReference type="Proteomes" id="UP000749559"/>
    </source>
</evidence>
<dbReference type="InterPro" id="IPR005225">
    <property type="entry name" value="Small_GTP-bd"/>
</dbReference>
<dbReference type="PROSITE" id="PS51421">
    <property type="entry name" value="RAS"/>
    <property type="match status" value="1"/>
</dbReference>
<keyword evidence="2" id="KW-0547">Nucleotide-binding</keyword>
<evidence type="ECO:0000256" key="2">
    <source>
        <dbReference type="ARBA" id="ARBA00022741"/>
    </source>
</evidence>
<organism evidence="4 5">
    <name type="scientific">Owenia fusiformis</name>
    <name type="common">Polychaete worm</name>
    <dbReference type="NCBI Taxonomy" id="6347"/>
    <lineage>
        <taxon>Eukaryota</taxon>
        <taxon>Metazoa</taxon>
        <taxon>Spiralia</taxon>
        <taxon>Lophotrochozoa</taxon>
        <taxon>Annelida</taxon>
        <taxon>Polychaeta</taxon>
        <taxon>Sedentaria</taxon>
        <taxon>Canalipalpata</taxon>
        <taxon>Sabellida</taxon>
        <taxon>Oweniida</taxon>
        <taxon>Oweniidae</taxon>
        <taxon>Owenia</taxon>
    </lineage>
</organism>
<evidence type="ECO:0000256" key="3">
    <source>
        <dbReference type="SAM" id="MobiDB-lite"/>
    </source>
</evidence>
<sequence>MLVCAQLTCYIKSVNMSKKKADLKVFILGEANVGKTTLLYRYIEGVFQDQISTIGASFFLKQWGKRHVSLWDTAGEERFSGLSNLYCRGASAVIMAFDVTRPSSFHSLRSRFLPLVEYANHNCLVVVTATKVDLAKDTTPIITMAQGLEFTKTLNKELQLTTVPYFETSSKTGKDVTEVFEYVFRHCFPDENLHKKTPPVHIKSRSSTVDLETQSNDEETMKVGCC</sequence>
<comment type="similarity">
    <text evidence="1">Belongs to the small GTPase superfamily. Rab family.</text>
</comment>
<dbReference type="OrthoDB" id="25896at2759"/>
<dbReference type="Gene3D" id="3.40.50.300">
    <property type="entry name" value="P-loop containing nucleotide triphosphate hydrolases"/>
    <property type="match status" value="1"/>
</dbReference>
<feature type="region of interest" description="Disordered" evidence="3">
    <location>
        <begin position="198"/>
        <end position="226"/>
    </location>
</feature>
<dbReference type="Pfam" id="PF00071">
    <property type="entry name" value="Ras"/>
    <property type="match status" value="1"/>
</dbReference>
<dbReference type="SMART" id="SM00176">
    <property type="entry name" value="RAN"/>
    <property type="match status" value="1"/>
</dbReference>
<dbReference type="PANTHER" id="PTHR47978">
    <property type="match status" value="1"/>
</dbReference>
<dbReference type="SMART" id="SM00173">
    <property type="entry name" value="RAS"/>
    <property type="match status" value="1"/>
</dbReference>
<feature type="compositionally biased region" description="Polar residues" evidence="3">
    <location>
        <begin position="205"/>
        <end position="214"/>
    </location>
</feature>
<evidence type="ECO:0000313" key="4">
    <source>
        <dbReference type="EMBL" id="CAH1790038.1"/>
    </source>
</evidence>
<dbReference type="SUPFAM" id="SSF52540">
    <property type="entry name" value="P-loop containing nucleoside triphosphate hydrolases"/>
    <property type="match status" value="1"/>
</dbReference>
<dbReference type="Proteomes" id="UP000749559">
    <property type="component" value="Unassembled WGS sequence"/>
</dbReference>
<dbReference type="SMART" id="SM00175">
    <property type="entry name" value="RAB"/>
    <property type="match status" value="1"/>
</dbReference>
<dbReference type="GO" id="GO:0003924">
    <property type="term" value="F:GTPase activity"/>
    <property type="evidence" value="ECO:0007669"/>
    <property type="project" value="InterPro"/>
</dbReference>
<accession>A0A8J1TRY6</accession>
<keyword evidence="5" id="KW-1185">Reference proteome</keyword>
<dbReference type="InterPro" id="IPR001806">
    <property type="entry name" value="Small_GTPase"/>
</dbReference>
<dbReference type="InterPro" id="IPR027417">
    <property type="entry name" value="P-loop_NTPase"/>
</dbReference>
<dbReference type="AlphaFoldDB" id="A0A8J1TRY6"/>
<comment type="caution">
    <text evidence="4">The sequence shown here is derived from an EMBL/GenBank/DDBJ whole genome shotgun (WGS) entry which is preliminary data.</text>
</comment>
<proteinExistence type="inferred from homology"/>
<dbReference type="GO" id="GO:0005525">
    <property type="term" value="F:GTP binding"/>
    <property type="evidence" value="ECO:0007669"/>
    <property type="project" value="InterPro"/>
</dbReference>
<reference evidence="4" key="1">
    <citation type="submission" date="2022-03" db="EMBL/GenBank/DDBJ databases">
        <authorList>
            <person name="Martin C."/>
        </authorList>
    </citation>
    <scope>NUCLEOTIDE SEQUENCE</scope>
</reference>
<dbReference type="EMBL" id="CAIIXF020000007">
    <property type="protein sequence ID" value="CAH1790038.1"/>
    <property type="molecule type" value="Genomic_DNA"/>
</dbReference>
<gene>
    <name evidence="4" type="ORF">OFUS_LOCUS15300</name>
</gene>
<name>A0A8J1TRY6_OWEFU</name>
<evidence type="ECO:0000256" key="1">
    <source>
        <dbReference type="ARBA" id="ARBA00006270"/>
    </source>
</evidence>